<accession>A0ABS2CGJ9</accession>
<protein>
    <recommendedName>
        <fullName evidence="2">Antitoxin</fullName>
    </recommendedName>
</protein>
<organism evidence="3 4">
    <name type="scientific">Phycicoccus sonneratiae</name>
    <dbReference type="NCBI Taxonomy" id="2807628"/>
    <lineage>
        <taxon>Bacteria</taxon>
        <taxon>Bacillati</taxon>
        <taxon>Actinomycetota</taxon>
        <taxon>Actinomycetes</taxon>
        <taxon>Micrococcales</taxon>
        <taxon>Intrasporangiaceae</taxon>
        <taxon>Phycicoccus</taxon>
    </lineage>
</organism>
<keyword evidence="4" id="KW-1185">Reference proteome</keyword>
<comment type="similarity">
    <text evidence="1 2">Belongs to the phD/YefM antitoxin family.</text>
</comment>
<dbReference type="SUPFAM" id="SSF143120">
    <property type="entry name" value="YefM-like"/>
    <property type="match status" value="1"/>
</dbReference>
<dbReference type="Pfam" id="PF02604">
    <property type="entry name" value="PhdYeFM_antitox"/>
    <property type="match status" value="1"/>
</dbReference>
<evidence type="ECO:0000256" key="1">
    <source>
        <dbReference type="ARBA" id="ARBA00009981"/>
    </source>
</evidence>
<dbReference type="PANTHER" id="PTHR35377">
    <property type="entry name" value="ANTITOXIN VAPB49-RELATED-RELATED"/>
    <property type="match status" value="1"/>
</dbReference>
<reference evidence="3" key="1">
    <citation type="submission" date="2021-02" db="EMBL/GenBank/DDBJ databases">
        <title>Phycicoccus sp. MQZ13P-5T, whole genome shotgun sequence.</title>
        <authorList>
            <person name="Tuo L."/>
        </authorList>
    </citation>
    <scope>NUCLEOTIDE SEQUENCE</scope>
    <source>
        <strain evidence="3">MQZ13P-5</strain>
    </source>
</reference>
<evidence type="ECO:0000313" key="3">
    <source>
        <dbReference type="EMBL" id="MBM6398940.1"/>
    </source>
</evidence>
<comment type="function">
    <text evidence="2">Antitoxin component of a type II toxin-antitoxin (TA) system.</text>
</comment>
<gene>
    <name evidence="3" type="ORF">JQN70_00905</name>
</gene>
<name>A0ABS2CGJ9_9MICO</name>
<dbReference type="InterPro" id="IPR051416">
    <property type="entry name" value="phD-YefM_TA_antitoxins"/>
</dbReference>
<comment type="caution">
    <text evidence="3">The sequence shown here is derived from an EMBL/GenBank/DDBJ whole genome shotgun (WGS) entry which is preliminary data.</text>
</comment>
<evidence type="ECO:0000313" key="4">
    <source>
        <dbReference type="Proteomes" id="UP001430172"/>
    </source>
</evidence>
<sequence>MREQPTPTPRDPRTASTVNVHEAKTHLSRLLERVEAGERITIARNGRPVAELVAPRPRGITLGLGKGKIFYDPDTFDEPDEELTRLMTEGPI</sequence>
<dbReference type="Proteomes" id="UP001430172">
    <property type="component" value="Unassembled WGS sequence"/>
</dbReference>
<proteinExistence type="inferred from homology"/>
<dbReference type="Gene3D" id="3.40.1620.10">
    <property type="entry name" value="YefM-like domain"/>
    <property type="match status" value="1"/>
</dbReference>
<dbReference type="EMBL" id="JAFDVD010000003">
    <property type="protein sequence ID" value="MBM6398940.1"/>
    <property type="molecule type" value="Genomic_DNA"/>
</dbReference>
<dbReference type="InterPro" id="IPR036165">
    <property type="entry name" value="YefM-like_sf"/>
</dbReference>
<evidence type="ECO:0000256" key="2">
    <source>
        <dbReference type="RuleBase" id="RU362080"/>
    </source>
</evidence>
<dbReference type="RefSeq" id="WP_204129436.1">
    <property type="nucleotide sequence ID" value="NZ_JAFDVD010000003.1"/>
</dbReference>
<dbReference type="NCBIfam" id="TIGR01552">
    <property type="entry name" value="phd_fam"/>
    <property type="match status" value="1"/>
</dbReference>
<dbReference type="InterPro" id="IPR006442">
    <property type="entry name" value="Antitoxin_Phd/YefM"/>
</dbReference>